<dbReference type="Proteomes" id="UP000481872">
    <property type="component" value="Unassembled WGS sequence"/>
</dbReference>
<keyword evidence="2" id="KW-1185">Reference proteome</keyword>
<dbReference type="PANTHER" id="PTHR39450:SF1">
    <property type="entry name" value="DUF1667 DOMAIN-CONTAINING PROTEIN"/>
    <property type="match status" value="1"/>
</dbReference>
<dbReference type="Gene3D" id="3.10.530.10">
    <property type="entry name" value="CPE0013-like"/>
    <property type="match status" value="1"/>
</dbReference>
<dbReference type="Pfam" id="PF07892">
    <property type="entry name" value="DUF1667"/>
    <property type="match status" value="1"/>
</dbReference>
<sequence>MKKEMTCIICPNGCELCVDLEGKDIKNVSGALCKRGEAYVTQEIKDPKRTIASLIKVNNGEAQLVSVRTTKAIPKDKIFDVMTEIKNKEVEAPVKINQVLIKNILGLDSDIIATKIVDGK</sequence>
<proteinExistence type="predicted"/>
<accession>A0A6M0H6I9</accession>
<evidence type="ECO:0000313" key="1">
    <source>
        <dbReference type="EMBL" id="NEU06346.1"/>
    </source>
</evidence>
<dbReference type="RefSeq" id="WP_061996982.1">
    <property type="nucleotide sequence ID" value="NZ_JAAGPU010000041.1"/>
</dbReference>
<gene>
    <name evidence="1" type="ORF">G3M99_16150</name>
</gene>
<dbReference type="InterPro" id="IPR012460">
    <property type="entry name" value="DUF1667"/>
</dbReference>
<dbReference type="InterPro" id="IPR036593">
    <property type="entry name" value="CPE0013-like_sf"/>
</dbReference>
<dbReference type="EMBL" id="JAAGPU010000041">
    <property type="protein sequence ID" value="NEU06346.1"/>
    <property type="molecule type" value="Genomic_DNA"/>
</dbReference>
<dbReference type="SUPFAM" id="SSF160148">
    <property type="entry name" value="CPE0013-like"/>
    <property type="match status" value="1"/>
</dbReference>
<name>A0A6M0H6I9_9CLOT</name>
<protein>
    <submittedName>
        <fullName evidence="1">DUF1667 domain-containing protein</fullName>
    </submittedName>
</protein>
<dbReference type="PANTHER" id="PTHR39450">
    <property type="entry name" value="MOLYBDOPTERIN OXIDOREDUCTASE, 4FE-4S CLUSTER-BINDING SUBUNIT"/>
    <property type="match status" value="1"/>
</dbReference>
<comment type="caution">
    <text evidence="1">The sequence shown here is derived from an EMBL/GenBank/DDBJ whole genome shotgun (WGS) entry which is preliminary data.</text>
</comment>
<reference evidence="1 2" key="1">
    <citation type="submission" date="2020-02" db="EMBL/GenBank/DDBJ databases">
        <title>Genome assembly of a novel Clostridium senegalense strain.</title>
        <authorList>
            <person name="Gupta T.B."/>
            <person name="Jauregui R."/>
            <person name="Maclean P."/>
            <person name="Nawarathana A."/>
            <person name="Brightwell G."/>
        </authorList>
    </citation>
    <scope>NUCLEOTIDE SEQUENCE [LARGE SCALE GENOMIC DNA]</scope>
    <source>
        <strain evidence="1 2">AGRFS4</strain>
    </source>
</reference>
<dbReference type="AlphaFoldDB" id="A0A6M0H6I9"/>
<organism evidence="1 2">
    <name type="scientific">Clostridium senegalense</name>
    <dbReference type="NCBI Taxonomy" id="1465809"/>
    <lineage>
        <taxon>Bacteria</taxon>
        <taxon>Bacillati</taxon>
        <taxon>Bacillota</taxon>
        <taxon>Clostridia</taxon>
        <taxon>Eubacteriales</taxon>
        <taxon>Clostridiaceae</taxon>
        <taxon>Clostridium</taxon>
    </lineage>
</organism>
<evidence type="ECO:0000313" key="2">
    <source>
        <dbReference type="Proteomes" id="UP000481872"/>
    </source>
</evidence>